<dbReference type="EMBL" id="MLAH01000036">
    <property type="protein sequence ID" value="OOF84630.1"/>
    <property type="molecule type" value="Genomic_DNA"/>
</dbReference>
<proteinExistence type="predicted"/>
<evidence type="ECO:0000313" key="2">
    <source>
        <dbReference type="Proteomes" id="UP000189549"/>
    </source>
</evidence>
<comment type="caution">
    <text evidence="1">The sequence shown here is derived from an EMBL/GenBank/DDBJ whole genome shotgun (WGS) entry which is preliminary data.</text>
</comment>
<accession>A0A1V3L4U9</accession>
<dbReference type="RefSeq" id="WP_077476365.1">
    <property type="nucleotide sequence ID" value="NZ_MLAH01000036.1"/>
</dbReference>
<dbReference type="AlphaFoldDB" id="A0A1V3L4U9"/>
<name>A0A1V3L4U9_9PAST</name>
<sequence>MTAKQLLENKDFFLMALVESIKLMAQKSGKSPQELYRLYQKQESGFMDELTKNIKACAEITAQAIT</sequence>
<reference evidence="1 2" key="1">
    <citation type="submission" date="2016-10" db="EMBL/GenBank/DDBJ databases">
        <title>Rodentibacter gen. nov. and new species.</title>
        <authorList>
            <person name="Christensen H."/>
        </authorList>
    </citation>
    <scope>NUCLEOTIDE SEQUENCE [LARGE SCALE GENOMIC DNA]</scope>
    <source>
        <strain evidence="1 2">Ppn157</strain>
    </source>
</reference>
<protein>
    <submittedName>
        <fullName evidence="1">Uncharacterized protein</fullName>
    </submittedName>
</protein>
<evidence type="ECO:0000313" key="1">
    <source>
        <dbReference type="EMBL" id="OOF84630.1"/>
    </source>
</evidence>
<organism evidence="1 2">
    <name type="scientific">Rodentibacter ratti</name>
    <dbReference type="NCBI Taxonomy" id="1906745"/>
    <lineage>
        <taxon>Bacteria</taxon>
        <taxon>Pseudomonadati</taxon>
        <taxon>Pseudomonadota</taxon>
        <taxon>Gammaproteobacteria</taxon>
        <taxon>Pasteurellales</taxon>
        <taxon>Pasteurellaceae</taxon>
        <taxon>Rodentibacter</taxon>
    </lineage>
</organism>
<gene>
    <name evidence="1" type="ORF">BKG93_06850</name>
</gene>
<dbReference type="Proteomes" id="UP000189549">
    <property type="component" value="Unassembled WGS sequence"/>
</dbReference>